<dbReference type="RefSeq" id="WP_014034633.1">
    <property type="nucleotide sequence ID" value="NC_015945.1"/>
</dbReference>
<dbReference type="GO" id="GO:0005975">
    <property type="term" value="P:carbohydrate metabolic process"/>
    <property type="evidence" value="ECO:0007669"/>
    <property type="project" value="UniProtKB-ARBA"/>
</dbReference>
<dbReference type="HOGENOM" id="CLU_322843_0_0_10"/>
<keyword evidence="5" id="KW-1185">Reference proteome</keyword>
<dbReference type="SMART" id="SM00560">
    <property type="entry name" value="LamGL"/>
    <property type="match status" value="1"/>
</dbReference>
<organism evidence="4 5">
    <name type="scientific">Allomuricauda ruestringensis (strain DSM 13258 / CIP 107369 / LMG 19739 / B1)</name>
    <name type="common">Muricauda ruestringensis</name>
    <dbReference type="NCBI Taxonomy" id="886377"/>
    <lineage>
        <taxon>Bacteria</taxon>
        <taxon>Pseudomonadati</taxon>
        <taxon>Bacteroidota</taxon>
        <taxon>Flavobacteriia</taxon>
        <taxon>Flavobacteriales</taxon>
        <taxon>Flavobacteriaceae</taxon>
        <taxon>Flagellimonas</taxon>
    </lineage>
</organism>
<evidence type="ECO:0000313" key="5">
    <source>
        <dbReference type="Proteomes" id="UP000008908"/>
    </source>
</evidence>
<dbReference type="Pfam" id="PF13385">
    <property type="entry name" value="Laminin_G_3"/>
    <property type="match status" value="1"/>
</dbReference>
<dbReference type="SUPFAM" id="SSF49899">
    <property type="entry name" value="Concanavalin A-like lectins/glucanases"/>
    <property type="match status" value="1"/>
</dbReference>
<dbReference type="InterPro" id="IPR013320">
    <property type="entry name" value="ConA-like_dom_sf"/>
</dbReference>
<dbReference type="GO" id="GO:0006355">
    <property type="term" value="P:regulation of DNA-templated transcription"/>
    <property type="evidence" value="ECO:0007669"/>
    <property type="project" value="TreeGrafter"/>
</dbReference>
<protein>
    <submittedName>
        <fullName evidence="4">LamG domain protein jellyroll fold domain protein</fullName>
    </submittedName>
</protein>
<proteinExistence type="predicted"/>
<feature type="domain" description="LamG-like jellyroll fold" evidence="3">
    <location>
        <begin position="342"/>
        <end position="466"/>
    </location>
</feature>
<evidence type="ECO:0000256" key="2">
    <source>
        <dbReference type="ARBA" id="ARBA00023157"/>
    </source>
</evidence>
<evidence type="ECO:0000313" key="4">
    <source>
        <dbReference type="EMBL" id="AEM72359.1"/>
    </source>
</evidence>
<dbReference type="AlphaFoldDB" id="G2PN11"/>
<dbReference type="PANTHER" id="PTHR35807:SF1">
    <property type="entry name" value="TRANSCRIPTIONAL REGULATOR REDD"/>
    <property type="match status" value="1"/>
</dbReference>
<dbReference type="OrthoDB" id="1110630at2"/>
<dbReference type="PANTHER" id="PTHR35807">
    <property type="entry name" value="TRANSCRIPTIONAL REGULATOR REDD-RELATED"/>
    <property type="match status" value="1"/>
</dbReference>
<accession>G2PN11</accession>
<evidence type="ECO:0000256" key="1">
    <source>
        <dbReference type="ARBA" id="ARBA00022729"/>
    </source>
</evidence>
<gene>
    <name evidence="4" type="ordered locus">Murru_3345</name>
</gene>
<dbReference type="EMBL" id="CP002999">
    <property type="protein sequence ID" value="AEM72359.1"/>
    <property type="molecule type" value="Genomic_DNA"/>
</dbReference>
<dbReference type="STRING" id="886377.Murru_3345"/>
<reference evidence="5" key="1">
    <citation type="submission" date="2011-08" db="EMBL/GenBank/DDBJ databases">
        <title>The complete genome of Muricauda ruestringensis DSM 13258.</title>
        <authorList>
            <person name="Lucas S."/>
            <person name="Han J."/>
            <person name="Lapidus A."/>
            <person name="Bruce D."/>
            <person name="Goodwin L."/>
            <person name="Pitluck S."/>
            <person name="Peters L."/>
            <person name="Kyrpides N."/>
            <person name="Mavromatis K."/>
            <person name="Ivanova N."/>
            <person name="Ovchinnikova G."/>
            <person name="Teshima H."/>
            <person name="Detter J.C."/>
            <person name="Tapia R."/>
            <person name="Han C."/>
            <person name="Land M."/>
            <person name="Hauser L."/>
            <person name="Markowitz V."/>
            <person name="Cheng J.-F."/>
            <person name="Hugenholtz P."/>
            <person name="Woyke T."/>
            <person name="Wu D."/>
            <person name="Spring S."/>
            <person name="Schroeder M."/>
            <person name="Brambilla E."/>
            <person name="Klenk H.-P."/>
            <person name="Eisen J.A."/>
        </authorList>
    </citation>
    <scope>NUCLEOTIDE SEQUENCE [LARGE SCALE GENOMIC DNA]</scope>
    <source>
        <strain evidence="5">DSM 13258 / LMG 19739 / B1</strain>
    </source>
</reference>
<dbReference type="GO" id="GO:0004553">
    <property type="term" value="F:hydrolase activity, hydrolyzing O-glycosyl compounds"/>
    <property type="evidence" value="ECO:0007669"/>
    <property type="project" value="UniProtKB-ARBA"/>
</dbReference>
<keyword evidence="2" id="KW-1015">Disulfide bond</keyword>
<keyword evidence="1" id="KW-0732">Signal</keyword>
<dbReference type="KEGG" id="mrs:Murru_3345"/>
<dbReference type="Proteomes" id="UP000008908">
    <property type="component" value="Chromosome"/>
</dbReference>
<reference evidence="4 5" key="2">
    <citation type="journal article" date="2012" name="Stand. Genomic Sci.">
        <title>Complete genome sequence of the facultatively anaerobic, appendaged bacterium Muricauda ruestringensis type strain (B1(T)).</title>
        <authorList>
            <person name="Huntemann M."/>
            <person name="Teshima H."/>
            <person name="Lapidus A."/>
            <person name="Nolan M."/>
            <person name="Lucas S."/>
            <person name="Hammon N."/>
            <person name="Deshpande S."/>
            <person name="Cheng J.F."/>
            <person name="Tapia R."/>
            <person name="Goodwin L.A."/>
            <person name="Pitluck S."/>
            <person name="Liolios K."/>
            <person name="Pagani I."/>
            <person name="Ivanova N."/>
            <person name="Mavromatis K."/>
            <person name="Mikhailova N."/>
            <person name="Pati A."/>
            <person name="Chen A."/>
            <person name="Palaniappan K."/>
            <person name="Land M."/>
            <person name="Hauser L."/>
            <person name="Pan C."/>
            <person name="Brambilla E.M."/>
            <person name="Rohde M."/>
            <person name="Spring S."/>
            <person name="Goker M."/>
            <person name="Detter J.C."/>
            <person name="Bristow J."/>
            <person name="Eisen J.A."/>
            <person name="Markowitz V."/>
            <person name="Hugenholtz P."/>
            <person name="Kyrpides N.C."/>
            <person name="Klenk H.P."/>
            <person name="Woyke T."/>
        </authorList>
    </citation>
    <scope>NUCLEOTIDE SEQUENCE [LARGE SCALE GENOMIC DNA]</scope>
    <source>
        <strain evidence="5">DSM 13258 / LMG 19739 / B1</strain>
    </source>
</reference>
<sequence length="774" mass="88249">MAKSFIAYNFPSQSKHIPIWCIYWFWMLFIGVDSAFSQKYTSLSEREKHQLRTTSHILIDLKETSLDSLMFQTLSDNVPWAVVPSGNREKNSVFFNQYSNYRNQLVIIGQVGAFTQVPKDLSLIWVADLDMDKVELDSIGNIDQEKKSSDKELLSIYAGHGNNLTFSKLLDIWQSLGKMPNFIKAETSFEYLENLVHELNTNPKIFGVVQTEKGLLDGVIFKDFGDTQVGGHFSYPVQDTLALPILVPYKPGFHFSPDIIYTSPENLNNQKEFVGFPLDAEYGLSHHFEFKDGVTDKMAENSKGLISNDVGARKDSLFGKVSYFEDGAYVDVGISSKSALKGNFTISAWVKPTQLGQNNSILGKGDNFVFKIHDGFLTFTMAGIKDYVSTSSPIALNEWSHVALVHSKMENKLFFYINGERTDSVELISEYETSDYNILIASNLWEEFFEGYIQEIKIWERELNDSEIKTHYNQTKTSNKDTSFLKYVVIFLVLFGGGYGVSKYWRRKSETNEVKTTQSTVLPKIPKENDGHSAQILCFGPLQIIDVQGLDIAKKLSPLQKKLFMIIFLHSQGDKKGIDTKRLTELLWPGKSVANAKNTRGTTIQNLRQLLGTCPNLEVNFKDKHWFLHIGENCYSDYSMALQYLEFLASEDCAVTELRKLIPIVKKGRLFANTSAPWLDPFIEKFSNRIVEQFIQISKNPMIKTHTDVMLDLAEVIYLYDDLNEHALKMKLNVLIEQGKLSLAHQACHNFKKQYEKLYGEAYEVSFEEIIASQ</sequence>
<dbReference type="eggNOG" id="COG3947">
    <property type="taxonomic scope" value="Bacteria"/>
</dbReference>
<dbReference type="Gene3D" id="2.60.120.200">
    <property type="match status" value="1"/>
</dbReference>
<evidence type="ECO:0000259" key="3">
    <source>
        <dbReference type="SMART" id="SM00560"/>
    </source>
</evidence>
<name>G2PN11_ALLRU</name>
<dbReference type="GO" id="GO:0003677">
    <property type="term" value="F:DNA binding"/>
    <property type="evidence" value="ECO:0007669"/>
    <property type="project" value="TreeGrafter"/>
</dbReference>
<dbReference type="InterPro" id="IPR051677">
    <property type="entry name" value="AfsR-DnrI-RedD_regulator"/>
</dbReference>
<dbReference type="InterPro" id="IPR006558">
    <property type="entry name" value="LamG-like"/>
</dbReference>